<evidence type="ECO:0000313" key="4">
    <source>
        <dbReference type="Proteomes" id="UP000250369"/>
    </source>
</evidence>
<evidence type="ECO:0000313" key="3">
    <source>
        <dbReference type="EMBL" id="RAV22544.1"/>
    </source>
</evidence>
<dbReference type="RefSeq" id="WP_113029950.1">
    <property type="nucleotide sequence ID" value="NZ_QMFB01000002.1"/>
</dbReference>
<protein>
    <recommendedName>
        <fullName evidence="2">Amidohydrolase-related domain-containing protein</fullName>
    </recommendedName>
</protein>
<dbReference type="InterPro" id="IPR032465">
    <property type="entry name" value="ACMSD"/>
</dbReference>
<dbReference type="Proteomes" id="UP000250369">
    <property type="component" value="Unassembled WGS sequence"/>
</dbReference>
<feature type="domain" description="Amidohydrolase-related" evidence="2">
    <location>
        <begin position="79"/>
        <end position="265"/>
    </location>
</feature>
<dbReference type="PANTHER" id="PTHR21240:SF28">
    <property type="entry name" value="ISO-OROTATE DECARBOXYLASE (EUROFUNG)"/>
    <property type="match status" value="1"/>
</dbReference>
<gene>
    <name evidence="3" type="ORF">DQG23_06310</name>
</gene>
<dbReference type="AlphaFoldDB" id="A0A329MRX6"/>
<sequence length="269" mass="30322">MNILDLARNGLPFENITLIDMHCHFGPYNSCYIPCLDESEQAVQYKRTMERMGVNYSAVSMLRGLASGELEATLDLYGFMQKDEKLLGWVTYIPSLIPESLDMAERCFPLTKRFIGFKVHPEINRYPITGKDYIPMWEYAHEKGLLVLAHAWGVHSEPSMFREIAAKYPNAKILLGHCGGREPEISVAIGLANEFGNVYLDLNGAFIYSRVWLEAIVRKADTAKILFSSDTIFNNICWEIGHVAFADIPESVKLDILGLNAKRLLAGIV</sequence>
<organism evidence="3 4">
    <name type="scientific">Paenibacillus contaminans</name>
    <dbReference type="NCBI Taxonomy" id="450362"/>
    <lineage>
        <taxon>Bacteria</taxon>
        <taxon>Bacillati</taxon>
        <taxon>Bacillota</taxon>
        <taxon>Bacilli</taxon>
        <taxon>Bacillales</taxon>
        <taxon>Paenibacillaceae</taxon>
        <taxon>Paenibacillus</taxon>
    </lineage>
</organism>
<name>A0A329MRX6_9BACL</name>
<dbReference type="SUPFAM" id="SSF51556">
    <property type="entry name" value="Metallo-dependent hydrolases"/>
    <property type="match status" value="1"/>
</dbReference>
<reference evidence="3 4" key="1">
    <citation type="journal article" date="2009" name="Int. J. Syst. Evol. Microbiol.">
        <title>Paenibacillus contaminans sp. nov., isolated from a contaminated laboratory plate.</title>
        <authorList>
            <person name="Chou J.H."/>
            <person name="Lee J.H."/>
            <person name="Lin M.C."/>
            <person name="Chang P.S."/>
            <person name="Arun A.B."/>
            <person name="Young C.C."/>
            <person name="Chen W.M."/>
        </authorList>
    </citation>
    <scope>NUCLEOTIDE SEQUENCE [LARGE SCALE GENOMIC DNA]</scope>
    <source>
        <strain evidence="3 4">CKOBP-6</strain>
    </source>
</reference>
<dbReference type="Pfam" id="PF04909">
    <property type="entry name" value="Amidohydro_2"/>
    <property type="match status" value="1"/>
</dbReference>
<dbReference type="OrthoDB" id="2550860at2"/>
<evidence type="ECO:0000259" key="2">
    <source>
        <dbReference type="Pfam" id="PF04909"/>
    </source>
</evidence>
<dbReference type="Gene3D" id="3.20.20.140">
    <property type="entry name" value="Metal-dependent hydrolases"/>
    <property type="match status" value="1"/>
</dbReference>
<evidence type="ECO:0000256" key="1">
    <source>
        <dbReference type="ARBA" id="ARBA00023239"/>
    </source>
</evidence>
<dbReference type="PANTHER" id="PTHR21240">
    <property type="entry name" value="2-AMINO-3-CARBOXYLMUCONATE-6-SEMIALDEHYDE DECARBOXYLASE"/>
    <property type="match status" value="1"/>
</dbReference>
<dbReference type="GO" id="GO:0016831">
    <property type="term" value="F:carboxy-lyase activity"/>
    <property type="evidence" value="ECO:0007669"/>
    <property type="project" value="InterPro"/>
</dbReference>
<keyword evidence="1" id="KW-0456">Lyase</keyword>
<accession>A0A329MRX6</accession>
<dbReference type="InterPro" id="IPR032466">
    <property type="entry name" value="Metal_Hydrolase"/>
</dbReference>
<dbReference type="GO" id="GO:0019748">
    <property type="term" value="P:secondary metabolic process"/>
    <property type="evidence" value="ECO:0007669"/>
    <property type="project" value="TreeGrafter"/>
</dbReference>
<dbReference type="GO" id="GO:0016787">
    <property type="term" value="F:hydrolase activity"/>
    <property type="evidence" value="ECO:0007669"/>
    <property type="project" value="InterPro"/>
</dbReference>
<proteinExistence type="predicted"/>
<comment type="caution">
    <text evidence="3">The sequence shown here is derived from an EMBL/GenBank/DDBJ whole genome shotgun (WGS) entry which is preliminary data.</text>
</comment>
<dbReference type="EMBL" id="QMFB01000002">
    <property type="protein sequence ID" value="RAV22544.1"/>
    <property type="molecule type" value="Genomic_DNA"/>
</dbReference>
<dbReference type="InterPro" id="IPR006680">
    <property type="entry name" value="Amidohydro-rel"/>
</dbReference>
<dbReference type="GO" id="GO:0005737">
    <property type="term" value="C:cytoplasm"/>
    <property type="evidence" value="ECO:0007669"/>
    <property type="project" value="TreeGrafter"/>
</dbReference>
<keyword evidence="4" id="KW-1185">Reference proteome</keyword>